<dbReference type="Proteomes" id="UP000599523">
    <property type="component" value="Unassembled WGS sequence"/>
</dbReference>
<accession>A0A972F9Z2</accession>
<reference evidence="4" key="1">
    <citation type="submission" date="2019-12" db="EMBL/GenBank/DDBJ databases">
        <title>Comparative genomics gives insights into the taxonomy of the Azoarcus-Aromatoleum group and reveals separate origins of nif in the plant-associated Azoarcus and non-plant-associated Aromatoleum sub-groups.</title>
        <authorList>
            <person name="Lafos M."/>
            <person name="Maluk M."/>
            <person name="Batista M."/>
            <person name="Junghare M."/>
            <person name="Carmona M."/>
            <person name="Faoro H."/>
            <person name="Cruz L.M."/>
            <person name="Battistoni F."/>
            <person name="De Souza E."/>
            <person name="Pedrosa F."/>
            <person name="Chen W.-M."/>
            <person name="Poole P.S."/>
            <person name="Dixon R.A."/>
            <person name="James E.K."/>
        </authorList>
    </citation>
    <scope>NUCLEOTIDE SEQUENCE</scope>
    <source>
        <strain evidence="4">NSC3</strain>
    </source>
</reference>
<feature type="domain" description="Thioesterase" evidence="3">
    <location>
        <begin position="55"/>
        <end position="130"/>
    </location>
</feature>
<dbReference type="Gene3D" id="3.10.129.10">
    <property type="entry name" value="Hotdog Thioesterase"/>
    <property type="match status" value="1"/>
</dbReference>
<organism evidence="4 5">
    <name type="scientific">Azoarcus taiwanensis</name>
    <dbReference type="NCBI Taxonomy" id="666964"/>
    <lineage>
        <taxon>Bacteria</taxon>
        <taxon>Pseudomonadati</taxon>
        <taxon>Pseudomonadota</taxon>
        <taxon>Betaproteobacteria</taxon>
        <taxon>Rhodocyclales</taxon>
        <taxon>Zoogloeaceae</taxon>
        <taxon>Azoarcus</taxon>
    </lineage>
</organism>
<dbReference type="GO" id="GO:0047617">
    <property type="term" value="F:fatty acyl-CoA hydrolase activity"/>
    <property type="evidence" value="ECO:0007669"/>
    <property type="project" value="InterPro"/>
</dbReference>
<dbReference type="CDD" id="cd03443">
    <property type="entry name" value="PaaI_thioesterase"/>
    <property type="match status" value="1"/>
</dbReference>
<keyword evidence="5" id="KW-1185">Reference proteome</keyword>
<dbReference type="PANTHER" id="PTHR21660">
    <property type="entry name" value="THIOESTERASE SUPERFAMILY MEMBER-RELATED"/>
    <property type="match status" value="1"/>
</dbReference>
<dbReference type="RefSeq" id="WP_168987574.1">
    <property type="nucleotide sequence ID" value="NZ_CAWPHM010000257.1"/>
</dbReference>
<dbReference type="Pfam" id="PF03061">
    <property type="entry name" value="4HBT"/>
    <property type="match status" value="1"/>
</dbReference>
<evidence type="ECO:0000256" key="2">
    <source>
        <dbReference type="ARBA" id="ARBA00022801"/>
    </source>
</evidence>
<evidence type="ECO:0000256" key="1">
    <source>
        <dbReference type="ARBA" id="ARBA00008324"/>
    </source>
</evidence>
<evidence type="ECO:0000313" key="5">
    <source>
        <dbReference type="Proteomes" id="UP000599523"/>
    </source>
</evidence>
<dbReference type="SUPFAM" id="SSF54637">
    <property type="entry name" value="Thioesterase/thiol ester dehydrase-isomerase"/>
    <property type="match status" value="1"/>
</dbReference>
<evidence type="ECO:0000259" key="3">
    <source>
        <dbReference type="Pfam" id="PF03061"/>
    </source>
</evidence>
<evidence type="ECO:0000313" key="4">
    <source>
        <dbReference type="EMBL" id="NMG02804.1"/>
    </source>
</evidence>
<name>A0A972F9Z2_9RHOO</name>
<dbReference type="EMBL" id="WTVM01000033">
    <property type="protein sequence ID" value="NMG02804.1"/>
    <property type="molecule type" value="Genomic_DNA"/>
</dbReference>
<dbReference type="NCBIfam" id="TIGR00369">
    <property type="entry name" value="unchar_dom_1"/>
    <property type="match status" value="1"/>
</dbReference>
<dbReference type="InterPro" id="IPR006683">
    <property type="entry name" value="Thioestr_dom"/>
</dbReference>
<comment type="caution">
    <text evidence="4">The sequence shown here is derived from an EMBL/GenBank/DDBJ whole genome shotgun (WGS) entry which is preliminary data.</text>
</comment>
<sequence>MNKAGVPLAGNDESEHDYFGLRIPFLEYCGIRGVARGEGWTVSEVVLGPHMTNSMGTGHGGLIMTLLDVAMGSASRLSEPASRGVLTVDLHTSFIRPARDWVQCRAEVTSRTARTVFCEAWVKDRDDVLVAKGMGTFKLVFGDRGSDA</sequence>
<dbReference type="InterPro" id="IPR003736">
    <property type="entry name" value="PAAI_dom"/>
</dbReference>
<dbReference type="AlphaFoldDB" id="A0A972F9Z2"/>
<protein>
    <submittedName>
        <fullName evidence="4">Hotdog fold thioesterase</fullName>
    </submittedName>
</protein>
<gene>
    <name evidence="4" type="ORF">GPA21_07450</name>
</gene>
<proteinExistence type="inferred from homology"/>
<dbReference type="InterPro" id="IPR039298">
    <property type="entry name" value="ACOT13"/>
</dbReference>
<dbReference type="InterPro" id="IPR029069">
    <property type="entry name" value="HotDog_dom_sf"/>
</dbReference>
<dbReference type="PANTHER" id="PTHR21660:SF1">
    <property type="entry name" value="ACYL-COENZYME A THIOESTERASE 13"/>
    <property type="match status" value="1"/>
</dbReference>
<keyword evidence="2" id="KW-0378">Hydrolase</keyword>
<comment type="similarity">
    <text evidence="1">Belongs to the thioesterase PaaI family.</text>
</comment>